<dbReference type="OrthoDB" id="5381955at2"/>
<name>A0A2S9XBK3_9BACT</name>
<reference evidence="3 4" key="1">
    <citation type="submission" date="2018-03" db="EMBL/GenBank/DDBJ databases">
        <title>Draft Genome Sequences of the Obligatory Marine Myxobacteria Enhygromyxa salina SWB005.</title>
        <authorList>
            <person name="Poehlein A."/>
            <person name="Moghaddam J.A."/>
            <person name="Harms H."/>
            <person name="Alanjari M."/>
            <person name="Koenig G.M."/>
            <person name="Daniel R."/>
            <person name="Schaeberle T.F."/>
        </authorList>
    </citation>
    <scope>NUCLEOTIDE SEQUENCE [LARGE SCALE GENOMIC DNA]</scope>
    <source>
        <strain evidence="3 4">SWB005</strain>
    </source>
</reference>
<dbReference type="Gene3D" id="2.130.10.10">
    <property type="entry name" value="YVTN repeat-like/Quinoprotein amine dehydrogenase"/>
    <property type="match status" value="1"/>
</dbReference>
<sequence>MAIVKLVCQGCGANLDAMDDRRVIQCGYCGTTNQIKRTVHEQPRQAPPPPQPQTSFPPPPAQVNLPQAANAGGGAGRGVLTIILLTTCLPMLIGGMCTFMGLQTTSELLDGLGVGFEGSNKSGVNARKYGWNSKRPFVADVNGDGTDDIIGTITEPGSEQLLLTAMSGSDWSTLWEVDLGKRANLPNSALYFEPQSKLVLFGVGAALYAYDGGSGAERWVASLPDALEVVTVDGDHLWVATIDEAGHDLDLASGKVTPAASEPGAAVKTLRDDTGYELIPELGKLDLKYDQYDGLRVQQAFCPEQDLPFALGRRDSAEAKRCANPHGLAFATRDKGTDVPYLIGYDRGTKAETWRVQLTKAGSLETVDRGLGQPRAEYVGADAIVSFVPSSDNNARIRQLSLVDGSTKWETTLTRTSVENVDGMVVGDGVVFVKYGQRIHVLSQADGEELVRLGGLM</sequence>
<feature type="region of interest" description="Disordered" evidence="1">
    <location>
        <begin position="40"/>
        <end position="69"/>
    </location>
</feature>
<keyword evidence="4" id="KW-1185">Reference proteome</keyword>
<dbReference type="EMBL" id="PVNK01000292">
    <property type="protein sequence ID" value="PRP90180.1"/>
    <property type="molecule type" value="Genomic_DNA"/>
</dbReference>
<dbReference type="SUPFAM" id="SSF50998">
    <property type="entry name" value="Quinoprotein alcohol dehydrogenase-like"/>
    <property type="match status" value="1"/>
</dbReference>
<evidence type="ECO:0000259" key="2">
    <source>
        <dbReference type="Pfam" id="PF13360"/>
    </source>
</evidence>
<dbReference type="Proteomes" id="UP000237968">
    <property type="component" value="Unassembled WGS sequence"/>
</dbReference>
<gene>
    <name evidence="3" type="ORF">ENSA5_67020</name>
</gene>
<dbReference type="InterPro" id="IPR011047">
    <property type="entry name" value="Quinoprotein_ADH-like_sf"/>
</dbReference>
<feature type="domain" description="Pyrrolo-quinoline quinone repeat" evidence="2">
    <location>
        <begin position="172"/>
        <end position="256"/>
    </location>
</feature>
<evidence type="ECO:0000256" key="1">
    <source>
        <dbReference type="SAM" id="MobiDB-lite"/>
    </source>
</evidence>
<evidence type="ECO:0000313" key="3">
    <source>
        <dbReference type="EMBL" id="PRP90180.1"/>
    </source>
</evidence>
<dbReference type="InterPro" id="IPR015943">
    <property type="entry name" value="WD40/YVTN_repeat-like_dom_sf"/>
</dbReference>
<accession>A0A2S9XBK3</accession>
<organism evidence="3 4">
    <name type="scientific">Enhygromyxa salina</name>
    <dbReference type="NCBI Taxonomy" id="215803"/>
    <lineage>
        <taxon>Bacteria</taxon>
        <taxon>Pseudomonadati</taxon>
        <taxon>Myxococcota</taxon>
        <taxon>Polyangia</taxon>
        <taxon>Nannocystales</taxon>
        <taxon>Nannocystaceae</taxon>
        <taxon>Enhygromyxa</taxon>
    </lineage>
</organism>
<dbReference type="InterPro" id="IPR002372">
    <property type="entry name" value="PQQ_rpt_dom"/>
</dbReference>
<comment type="caution">
    <text evidence="3">The sequence shown here is derived from an EMBL/GenBank/DDBJ whole genome shotgun (WGS) entry which is preliminary data.</text>
</comment>
<evidence type="ECO:0000313" key="4">
    <source>
        <dbReference type="Proteomes" id="UP000237968"/>
    </source>
</evidence>
<feature type="domain" description="Pyrrolo-quinoline quinone repeat" evidence="2">
    <location>
        <begin position="338"/>
        <end position="449"/>
    </location>
</feature>
<protein>
    <recommendedName>
        <fullName evidence="2">Pyrrolo-quinoline quinone repeat domain-containing protein</fullName>
    </recommendedName>
</protein>
<dbReference type="RefSeq" id="WP_106395842.1">
    <property type="nucleotide sequence ID" value="NZ_PVNK01000292.1"/>
</dbReference>
<dbReference type="Gene3D" id="2.40.128.630">
    <property type="match status" value="1"/>
</dbReference>
<feature type="compositionally biased region" description="Pro residues" evidence="1">
    <location>
        <begin position="45"/>
        <end position="61"/>
    </location>
</feature>
<dbReference type="Pfam" id="PF13360">
    <property type="entry name" value="PQQ_2"/>
    <property type="match status" value="2"/>
</dbReference>
<proteinExistence type="predicted"/>
<dbReference type="AlphaFoldDB" id="A0A2S9XBK3"/>